<evidence type="ECO:0000256" key="8">
    <source>
        <dbReference type="ARBA" id="ARBA00023154"/>
    </source>
</evidence>
<comment type="subcellular location">
    <subcellularLocation>
        <location evidence="12">Cytoplasm</location>
    </subcellularLocation>
</comment>
<sequence length="292" mass="31746">MYFGRLLTAMITPFTTDGAIDWPRVKDTMEHLIQTGTETLVVAGTTGESPTLSHEEKVELFRFCADEAKGRVKVIAGTGSNNTAASIELTKEAESTGVDGVMVVAPYYNKPSQEGMIQHFKAVAGATNLPVMVYNVPHRTGVNMATETMLRLAHEVENITSIKEASGDLVQAAQLISRKPEDVAVYSGVDELFIPYLSVGADGIVSVASHLLGSEMKEMMNAFFAGDVKKAAEMQQTYNPLMQAMFMTSSPAPLKYAMALKGICEEHVRLPVIPLNDQQKDIVSTLLEELKV</sequence>
<dbReference type="UniPathway" id="UPA00034">
    <property type="reaction ID" value="UER00017"/>
</dbReference>
<comment type="pathway">
    <text evidence="2 12">Amino-acid biosynthesis; L-lysine biosynthesis via DAP pathway; (S)-tetrahydrodipicolinate from L-aspartate: step 3/4.</text>
</comment>
<dbReference type="EMBL" id="BMHQ01000011">
    <property type="protein sequence ID" value="GGE25028.1"/>
    <property type="molecule type" value="Genomic_DNA"/>
</dbReference>
<evidence type="ECO:0000256" key="10">
    <source>
        <dbReference type="ARBA" id="ARBA00023270"/>
    </source>
</evidence>
<comment type="similarity">
    <text evidence="3 12 13">Belongs to the DapA family.</text>
</comment>
<evidence type="ECO:0000256" key="11">
    <source>
        <dbReference type="ARBA" id="ARBA00047836"/>
    </source>
</evidence>
<keyword evidence="5 12" id="KW-0963">Cytoplasm</keyword>
<feature type="active site" description="Schiff-base intermediate with substrate" evidence="12 14">
    <location>
        <position position="163"/>
    </location>
</feature>
<dbReference type="Proteomes" id="UP000625210">
    <property type="component" value="Unassembled WGS sequence"/>
</dbReference>
<keyword evidence="7 12" id="KW-0220">Diaminopimelate biosynthesis</keyword>
<dbReference type="InterPro" id="IPR005263">
    <property type="entry name" value="DapA"/>
</dbReference>
<evidence type="ECO:0000313" key="16">
    <source>
        <dbReference type="EMBL" id="GGE25028.1"/>
    </source>
</evidence>
<comment type="caution">
    <text evidence="12">Was originally thought to be a dihydrodipicolinate synthase (DHDPS), catalyzing the condensation of (S)-aspartate-beta-semialdehyde [(S)-ASA] and pyruvate to dihydrodipicolinate (DHDP). However, it was shown in E.coli that the product of the enzymatic reaction is not dihydrodipicolinate but in fact (4S)-4-hydroxy-2,3,4,5-tetrahydro-(2S)-dipicolinic acid (HTPA), and that the consecutive dehydration reaction leading to DHDP is not spontaneous but catalyzed by DapB.</text>
</comment>
<proteinExistence type="inferred from homology"/>
<comment type="catalytic activity">
    <reaction evidence="11 12">
        <text>L-aspartate 4-semialdehyde + pyruvate = (2S,4S)-4-hydroxy-2,3,4,5-tetrahydrodipicolinate + H2O + H(+)</text>
        <dbReference type="Rhea" id="RHEA:34171"/>
        <dbReference type="ChEBI" id="CHEBI:15361"/>
        <dbReference type="ChEBI" id="CHEBI:15377"/>
        <dbReference type="ChEBI" id="CHEBI:15378"/>
        <dbReference type="ChEBI" id="CHEBI:67139"/>
        <dbReference type="ChEBI" id="CHEBI:537519"/>
        <dbReference type="EC" id="4.3.3.7"/>
    </reaction>
</comment>
<evidence type="ECO:0000256" key="9">
    <source>
        <dbReference type="ARBA" id="ARBA00023239"/>
    </source>
</evidence>
<dbReference type="PANTHER" id="PTHR12128">
    <property type="entry name" value="DIHYDRODIPICOLINATE SYNTHASE"/>
    <property type="match status" value="1"/>
</dbReference>
<reference evidence="16" key="1">
    <citation type="journal article" date="2014" name="Int. J. Syst. Evol. Microbiol.">
        <title>Complete genome sequence of Corynebacterium casei LMG S-19264T (=DSM 44701T), isolated from a smear-ripened cheese.</title>
        <authorList>
            <consortium name="US DOE Joint Genome Institute (JGI-PGF)"/>
            <person name="Walter F."/>
            <person name="Albersmeier A."/>
            <person name="Kalinowski J."/>
            <person name="Ruckert C."/>
        </authorList>
    </citation>
    <scope>NUCLEOTIDE SEQUENCE</scope>
    <source>
        <strain evidence="16">CGMCC 1.15179</strain>
    </source>
</reference>
<dbReference type="HAMAP" id="MF_00418">
    <property type="entry name" value="DapA"/>
    <property type="match status" value="1"/>
</dbReference>
<dbReference type="InterPro" id="IPR002220">
    <property type="entry name" value="DapA-like"/>
</dbReference>
<dbReference type="CDD" id="cd00950">
    <property type="entry name" value="DHDPS"/>
    <property type="match status" value="1"/>
</dbReference>
<dbReference type="InterPro" id="IPR013785">
    <property type="entry name" value="Aldolase_TIM"/>
</dbReference>
<dbReference type="Pfam" id="PF00701">
    <property type="entry name" value="DHDPS"/>
    <property type="match status" value="1"/>
</dbReference>
<evidence type="ECO:0000256" key="6">
    <source>
        <dbReference type="ARBA" id="ARBA00022605"/>
    </source>
</evidence>
<comment type="function">
    <text evidence="1 12">Catalyzes the condensation of (S)-aspartate-beta-semialdehyde [(S)-ASA] and pyruvate to 4-hydroxy-tetrahydrodipicolinate (HTPA).</text>
</comment>
<evidence type="ECO:0000256" key="3">
    <source>
        <dbReference type="ARBA" id="ARBA00007592"/>
    </source>
</evidence>
<dbReference type="GO" id="GO:0008840">
    <property type="term" value="F:4-hydroxy-tetrahydrodipicolinate synthase activity"/>
    <property type="evidence" value="ECO:0007669"/>
    <property type="project" value="UniProtKB-UniRule"/>
</dbReference>
<evidence type="ECO:0000313" key="17">
    <source>
        <dbReference type="Proteomes" id="UP000625210"/>
    </source>
</evidence>
<evidence type="ECO:0000256" key="15">
    <source>
        <dbReference type="PIRSR" id="PIRSR001365-2"/>
    </source>
</evidence>
<dbReference type="SUPFAM" id="SSF51569">
    <property type="entry name" value="Aldolase"/>
    <property type="match status" value="1"/>
</dbReference>
<evidence type="ECO:0000256" key="14">
    <source>
        <dbReference type="PIRSR" id="PIRSR001365-1"/>
    </source>
</evidence>
<protein>
    <recommendedName>
        <fullName evidence="4 12">4-hydroxy-tetrahydrodipicolinate synthase</fullName>
        <shortName evidence="12">HTPA synthase</shortName>
        <ecNumber evidence="4 12">4.3.3.7</ecNumber>
    </recommendedName>
</protein>
<dbReference type="InterPro" id="IPR020625">
    <property type="entry name" value="Schiff_base-form_aldolases_AS"/>
</dbReference>
<keyword evidence="9 12" id="KW-0456">Lyase</keyword>
<comment type="caution">
    <text evidence="16">The sequence shown here is derived from an EMBL/GenBank/DDBJ whole genome shotgun (WGS) entry which is preliminary data.</text>
</comment>
<dbReference type="EC" id="4.3.3.7" evidence="4 12"/>
<evidence type="ECO:0000256" key="7">
    <source>
        <dbReference type="ARBA" id="ARBA00022915"/>
    </source>
</evidence>
<accession>A0A8J2VIU5</accession>
<feature type="binding site" evidence="12 15">
    <location>
        <position position="205"/>
    </location>
    <ligand>
        <name>pyruvate</name>
        <dbReference type="ChEBI" id="CHEBI:15361"/>
    </ligand>
</feature>
<evidence type="ECO:0000256" key="2">
    <source>
        <dbReference type="ARBA" id="ARBA00005120"/>
    </source>
</evidence>
<feature type="active site" description="Proton donor/acceptor" evidence="12 14">
    <location>
        <position position="134"/>
    </location>
</feature>
<comment type="subunit">
    <text evidence="12">Homotetramer; dimer of dimers.</text>
</comment>
<evidence type="ECO:0000256" key="12">
    <source>
        <dbReference type="HAMAP-Rule" id="MF_00418"/>
    </source>
</evidence>
<dbReference type="NCBIfam" id="TIGR00674">
    <property type="entry name" value="dapA"/>
    <property type="match status" value="1"/>
</dbReference>
<feature type="site" description="Part of a proton relay during catalysis" evidence="12">
    <location>
        <position position="45"/>
    </location>
</feature>
<dbReference type="PROSITE" id="PS00666">
    <property type="entry name" value="DHDPS_2"/>
    <property type="match status" value="1"/>
</dbReference>
<evidence type="ECO:0000256" key="13">
    <source>
        <dbReference type="PIRNR" id="PIRNR001365"/>
    </source>
</evidence>
<evidence type="ECO:0000256" key="4">
    <source>
        <dbReference type="ARBA" id="ARBA00012086"/>
    </source>
</evidence>
<keyword evidence="17" id="KW-1185">Reference proteome</keyword>
<name>A0A8J2VIU5_9BACL</name>
<keyword evidence="6 12" id="KW-0028">Amino-acid biosynthesis</keyword>
<evidence type="ECO:0000256" key="5">
    <source>
        <dbReference type="ARBA" id="ARBA00022490"/>
    </source>
</evidence>
<dbReference type="PANTHER" id="PTHR12128:SF66">
    <property type="entry name" value="4-HYDROXY-2-OXOGLUTARATE ALDOLASE, MITOCHONDRIAL"/>
    <property type="match status" value="1"/>
</dbReference>
<dbReference type="Gene3D" id="3.20.20.70">
    <property type="entry name" value="Aldolase class I"/>
    <property type="match status" value="1"/>
</dbReference>
<evidence type="ECO:0000256" key="1">
    <source>
        <dbReference type="ARBA" id="ARBA00003294"/>
    </source>
</evidence>
<keyword evidence="8 12" id="KW-0457">Lysine biosynthesis</keyword>
<dbReference type="PRINTS" id="PR00146">
    <property type="entry name" value="DHPICSNTHASE"/>
</dbReference>
<dbReference type="AlphaFoldDB" id="A0A8J2VIU5"/>
<reference evidence="16" key="2">
    <citation type="submission" date="2020-09" db="EMBL/GenBank/DDBJ databases">
        <authorList>
            <person name="Sun Q."/>
            <person name="Zhou Y."/>
        </authorList>
    </citation>
    <scope>NUCLEOTIDE SEQUENCE</scope>
    <source>
        <strain evidence="16">CGMCC 1.15179</strain>
    </source>
</reference>
<gene>
    <name evidence="12 16" type="primary">dapA</name>
    <name evidence="16" type="ORF">GCM10011571_28990</name>
</gene>
<keyword evidence="10 12" id="KW-0704">Schiff base</keyword>
<feature type="site" description="Part of a proton relay during catalysis" evidence="12">
    <location>
        <position position="108"/>
    </location>
</feature>
<dbReference type="GO" id="GO:0005829">
    <property type="term" value="C:cytosol"/>
    <property type="evidence" value="ECO:0007669"/>
    <property type="project" value="TreeGrafter"/>
</dbReference>
<dbReference type="GO" id="GO:0019877">
    <property type="term" value="P:diaminopimelate biosynthetic process"/>
    <property type="evidence" value="ECO:0007669"/>
    <property type="project" value="UniProtKB-UniRule"/>
</dbReference>
<dbReference type="SMART" id="SM01130">
    <property type="entry name" value="DHDPS"/>
    <property type="match status" value="1"/>
</dbReference>
<organism evidence="16 17">
    <name type="scientific">Marinithermofilum abyssi</name>
    <dbReference type="NCBI Taxonomy" id="1571185"/>
    <lineage>
        <taxon>Bacteria</taxon>
        <taxon>Bacillati</taxon>
        <taxon>Bacillota</taxon>
        <taxon>Bacilli</taxon>
        <taxon>Bacillales</taxon>
        <taxon>Thermoactinomycetaceae</taxon>
        <taxon>Marinithermofilum</taxon>
    </lineage>
</organism>
<dbReference type="PIRSF" id="PIRSF001365">
    <property type="entry name" value="DHDPS"/>
    <property type="match status" value="1"/>
</dbReference>
<feature type="binding site" evidence="12 15">
    <location>
        <position position="46"/>
    </location>
    <ligand>
        <name>pyruvate</name>
        <dbReference type="ChEBI" id="CHEBI:15361"/>
    </ligand>
</feature>
<dbReference type="GO" id="GO:0009089">
    <property type="term" value="P:lysine biosynthetic process via diaminopimelate"/>
    <property type="evidence" value="ECO:0007669"/>
    <property type="project" value="UniProtKB-UniRule"/>
</dbReference>